<dbReference type="GO" id="GO:0051015">
    <property type="term" value="F:actin filament binding"/>
    <property type="evidence" value="ECO:0007669"/>
    <property type="project" value="TreeGrafter"/>
</dbReference>
<dbReference type="InterPro" id="IPR001715">
    <property type="entry name" value="CH_dom"/>
</dbReference>
<dbReference type="OMA" id="QMENINQ"/>
<protein>
    <recommendedName>
        <fullName evidence="1">Calponin-homology (CH) domain-containing protein</fullName>
    </recommendedName>
</protein>
<dbReference type="eggNOG" id="KOG2046">
    <property type="taxonomic scope" value="Eukaryota"/>
</dbReference>
<dbReference type="InParanoid" id="F0YQG1"/>
<feature type="non-terminal residue" evidence="2">
    <location>
        <position position="75"/>
    </location>
</feature>
<sequence>VLLCKLINVIQPGSVKKINKGSFAFKQIDNIGMFLRGCEALGMPRADCFSANDLYQGDNMKKVLACLDSLGGLCQ</sequence>
<dbReference type="KEGG" id="aaf:AURANDRAFT_7830"/>
<dbReference type="PRINTS" id="PR00889">
    <property type="entry name" value="CALPONIN"/>
</dbReference>
<dbReference type="PANTHER" id="PTHR47385">
    <property type="entry name" value="CALPONIN"/>
    <property type="match status" value="1"/>
</dbReference>
<dbReference type="GeneID" id="20229149"/>
<feature type="domain" description="Calponin-homology (CH)" evidence="1">
    <location>
        <begin position="1"/>
        <end position="75"/>
    </location>
</feature>
<gene>
    <name evidence="2" type="ORF">AURANDRAFT_7830</name>
</gene>
<organism evidence="3">
    <name type="scientific">Aureococcus anophagefferens</name>
    <name type="common">Harmful bloom alga</name>
    <dbReference type="NCBI Taxonomy" id="44056"/>
    <lineage>
        <taxon>Eukaryota</taxon>
        <taxon>Sar</taxon>
        <taxon>Stramenopiles</taxon>
        <taxon>Ochrophyta</taxon>
        <taxon>Pelagophyceae</taxon>
        <taxon>Pelagomonadales</taxon>
        <taxon>Pelagomonadaceae</taxon>
        <taxon>Aureococcus</taxon>
    </lineage>
</organism>
<dbReference type="SUPFAM" id="SSF47576">
    <property type="entry name" value="Calponin-homology domain, CH-domain"/>
    <property type="match status" value="1"/>
</dbReference>
<evidence type="ECO:0000259" key="1">
    <source>
        <dbReference type="PROSITE" id="PS50021"/>
    </source>
</evidence>
<dbReference type="PRINTS" id="PR00888">
    <property type="entry name" value="SM22CALPONIN"/>
</dbReference>
<dbReference type="AlphaFoldDB" id="F0YQG1"/>
<dbReference type="InterPro" id="IPR036872">
    <property type="entry name" value="CH_dom_sf"/>
</dbReference>
<feature type="non-terminal residue" evidence="2">
    <location>
        <position position="1"/>
    </location>
</feature>
<name>F0YQG1_AURAN</name>
<accession>F0YQG1</accession>
<dbReference type="InterPro" id="IPR050606">
    <property type="entry name" value="Calponin-like"/>
</dbReference>
<dbReference type="InterPro" id="IPR001997">
    <property type="entry name" value="Calponin/LIMCH1"/>
</dbReference>
<evidence type="ECO:0000313" key="3">
    <source>
        <dbReference type="Proteomes" id="UP000002729"/>
    </source>
</evidence>
<keyword evidence="3" id="KW-1185">Reference proteome</keyword>
<dbReference type="Proteomes" id="UP000002729">
    <property type="component" value="Unassembled WGS sequence"/>
</dbReference>
<dbReference type="EMBL" id="GL833389">
    <property type="protein sequence ID" value="EGB02647.1"/>
    <property type="molecule type" value="Genomic_DNA"/>
</dbReference>
<dbReference type="GO" id="GO:0015629">
    <property type="term" value="C:actin cytoskeleton"/>
    <property type="evidence" value="ECO:0007669"/>
    <property type="project" value="TreeGrafter"/>
</dbReference>
<reference evidence="2 3" key="1">
    <citation type="journal article" date="2011" name="Proc. Natl. Acad. Sci. U.S.A.">
        <title>Niche of harmful alga Aureococcus anophagefferens revealed through ecogenomics.</title>
        <authorList>
            <person name="Gobler C.J."/>
            <person name="Berry D.L."/>
            <person name="Dyhrman S.T."/>
            <person name="Wilhelm S.W."/>
            <person name="Salamov A."/>
            <person name="Lobanov A.V."/>
            <person name="Zhang Y."/>
            <person name="Collier J.L."/>
            <person name="Wurch L.L."/>
            <person name="Kustka A.B."/>
            <person name="Dill B.D."/>
            <person name="Shah M."/>
            <person name="VerBerkmoes N.C."/>
            <person name="Kuo A."/>
            <person name="Terry A."/>
            <person name="Pangilinan J."/>
            <person name="Lindquist E.A."/>
            <person name="Lucas S."/>
            <person name="Paulsen I.T."/>
            <person name="Hattenrath-Lehmann T.K."/>
            <person name="Talmage S.C."/>
            <person name="Walker E.A."/>
            <person name="Koch F."/>
            <person name="Burson A.M."/>
            <person name="Marcoval M.A."/>
            <person name="Tang Y.Z."/>
            <person name="Lecleir G.R."/>
            <person name="Coyne K.J."/>
            <person name="Berg G.M."/>
            <person name="Bertrand E.M."/>
            <person name="Saito M.A."/>
            <person name="Gladyshev V.N."/>
            <person name="Grigoriev I.V."/>
        </authorList>
    </citation>
    <scope>NUCLEOTIDE SEQUENCE [LARGE SCALE GENOMIC DNA]</scope>
    <source>
        <strain evidence="3">CCMP 1984</strain>
    </source>
</reference>
<dbReference type="RefSeq" id="XP_009042653.1">
    <property type="nucleotide sequence ID" value="XM_009044405.1"/>
</dbReference>
<dbReference type="Pfam" id="PF00307">
    <property type="entry name" value="CH"/>
    <property type="match status" value="1"/>
</dbReference>
<dbReference type="PANTHER" id="PTHR47385:SF14">
    <property type="entry name" value="TRANSGELIN"/>
    <property type="match status" value="1"/>
</dbReference>
<proteinExistence type="predicted"/>
<dbReference type="GO" id="GO:0007015">
    <property type="term" value="P:actin filament organization"/>
    <property type="evidence" value="ECO:0007669"/>
    <property type="project" value="TreeGrafter"/>
</dbReference>
<dbReference type="PROSITE" id="PS50021">
    <property type="entry name" value="CH"/>
    <property type="match status" value="1"/>
</dbReference>
<dbReference type="GO" id="GO:0031032">
    <property type="term" value="P:actomyosin structure organization"/>
    <property type="evidence" value="ECO:0007669"/>
    <property type="project" value="InterPro"/>
</dbReference>
<dbReference type="OrthoDB" id="21595at2759"/>
<dbReference type="Gene3D" id="1.10.418.10">
    <property type="entry name" value="Calponin-like domain"/>
    <property type="match status" value="1"/>
</dbReference>
<evidence type="ECO:0000313" key="2">
    <source>
        <dbReference type="EMBL" id="EGB02647.1"/>
    </source>
</evidence>
<dbReference type="InterPro" id="IPR003096">
    <property type="entry name" value="SM22_calponin"/>
</dbReference>